<sequence>MEEQSSLVKQAKFYRKQVKALHEDIYKKAYHSMKVGLPQAVLDLESLMKENFLLQEGFAQRYALELKRIILAGWIDEKSLDQLEKDLPPLTIPIPIASKELLSTKIGDKTIKDITLSKPRSIPTSDSEKVLIATKEDISIAHLPQASQDMLESWRVALLKDVTKPIVALYDELKEKVVKMVDIINSMKMMLQLRLPKMEGGEDFSISVQTGFLSELASAEDAILLLKREALQYHLSRGKLVAKLEKMPTIRDMYMVIISFEEKKLEEFRSNVSEIKNLLLIMFDQLTKNEEFILKVHKPKRILGM</sequence>
<dbReference type="InterPro" id="IPR003186">
    <property type="entry name" value="PA28_C"/>
</dbReference>
<dbReference type="EMBL" id="BQXS01010934">
    <property type="protein sequence ID" value="GKT35160.1"/>
    <property type="molecule type" value="Genomic_DNA"/>
</dbReference>
<dbReference type="PANTHER" id="PTHR10660">
    <property type="entry name" value="PROTEASOME REGULATOR PA28"/>
    <property type="match status" value="1"/>
</dbReference>
<dbReference type="SUPFAM" id="SSF47216">
    <property type="entry name" value="Proteasome activator"/>
    <property type="match status" value="1"/>
</dbReference>
<feature type="domain" description="Proteasome activator PA28 C-terminal" evidence="3">
    <location>
        <begin position="164"/>
        <end position="300"/>
    </location>
</feature>
<organism evidence="4 5">
    <name type="scientific">Aduncisulcus paluster</name>
    <dbReference type="NCBI Taxonomy" id="2918883"/>
    <lineage>
        <taxon>Eukaryota</taxon>
        <taxon>Metamonada</taxon>
        <taxon>Carpediemonas-like organisms</taxon>
        <taxon>Aduncisulcus</taxon>
    </lineage>
</organism>
<evidence type="ECO:0000259" key="3">
    <source>
        <dbReference type="Pfam" id="PF02252"/>
    </source>
</evidence>
<dbReference type="InterPro" id="IPR036252">
    <property type="entry name" value="Proteasome_activ_sf"/>
</dbReference>
<comment type="similarity">
    <text evidence="1">Belongs to the PA28 family.</text>
</comment>
<reference evidence="4" key="1">
    <citation type="submission" date="2022-03" db="EMBL/GenBank/DDBJ databases">
        <title>Draft genome sequence of Aduncisulcus paluster, a free-living microaerophilic Fornicata.</title>
        <authorList>
            <person name="Yuyama I."/>
            <person name="Kume K."/>
            <person name="Tamura T."/>
            <person name="Inagaki Y."/>
            <person name="Hashimoto T."/>
        </authorList>
    </citation>
    <scope>NUCLEOTIDE SEQUENCE</scope>
    <source>
        <strain evidence="4">NY0171</strain>
    </source>
</reference>
<keyword evidence="5" id="KW-1185">Reference proteome</keyword>
<dbReference type="InterPro" id="IPR009077">
    <property type="entry name" value="Proteasome_activ_PA28"/>
</dbReference>
<evidence type="ECO:0000313" key="5">
    <source>
        <dbReference type="Proteomes" id="UP001057375"/>
    </source>
</evidence>
<dbReference type="Gene3D" id="1.20.120.180">
    <property type="entry name" value="Proteasome activator pa28, C-terminal domain"/>
    <property type="match status" value="1"/>
</dbReference>
<dbReference type="Proteomes" id="UP001057375">
    <property type="component" value="Unassembled WGS sequence"/>
</dbReference>
<dbReference type="GO" id="GO:0000502">
    <property type="term" value="C:proteasome complex"/>
    <property type="evidence" value="ECO:0007669"/>
    <property type="project" value="UniProtKB-KW"/>
</dbReference>
<dbReference type="PANTHER" id="PTHR10660:SF2">
    <property type="entry name" value="LD45860P"/>
    <property type="match status" value="1"/>
</dbReference>
<keyword evidence="2 4" id="KW-0647">Proteasome</keyword>
<comment type="caution">
    <text evidence="4">The sequence shown here is derived from an EMBL/GenBank/DDBJ whole genome shotgun (WGS) entry which is preliminary data.</text>
</comment>
<name>A0ABQ5KRT5_9EUKA</name>
<dbReference type="Pfam" id="PF02252">
    <property type="entry name" value="PA28_C"/>
    <property type="match status" value="1"/>
</dbReference>
<dbReference type="InterPro" id="IPR036997">
    <property type="entry name" value="PA28_C_sf"/>
</dbReference>
<gene>
    <name evidence="4" type="ORF">ADUPG1_008376</name>
</gene>
<evidence type="ECO:0000256" key="2">
    <source>
        <dbReference type="ARBA" id="ARBA00022942"/>
    </source>
</evidence>
<evidence type="ECO:0000256" key="1">
    <source>
        <dbReference type="ARBA" id="ARBA00005883"/>
    </source>
</evidence>
<protein>
    <submittedName>
        <fullName evidence="4">Proteasome activator PA28 like protein</fullName>
    </submittedName>
</protein>
<evidence type="ECO:0000313" key="4">
    <source>
        <dbReference type="EMBL" id="GKT35160.1"/>
    </source>
</evidence>
<accession>A0ABQ5KRT5</accession>
<proteinExistence type="inferred from homology"/>